<evidence type="ECO:0000256" key="3">
    <source>
        <dbReference type="ARBA" id="ARBA00022692"/>
    </source>
</evidence>
<protein>
    <recommendedName>
        <fullName evidence="7">PDGLE domain-containing protein</fullName>
    </recommendedName>
</protein>
<proteinExistence type="predicted"/>
<keyword evidence="9" id="KW-1185">Reference proteome</keyword>
<sequence>MSKKFWILLGILLFLSPVFAYLADLVNYSEPLENVAEHLGAEEHQDYEGILPDYSVPGLDMFSGTLISGVIGALITLAVAYGIAKVVASRE</sequence>
<feature type="domain" description="PDGLE" evidence="7">
    <location>
        <begin position="38"/>
        <end position="88"/>
    </location>
</feature>
<name>N0BNF3_9EURY</name>
<dbReference type="KEGG" id="ast:Asulf_01879"/>
<dbReference type="InterPro" id="IPR025937">
    <property type="entry name" value="PDGLE_dom"/>
</dbReference>
<dbReference type="GO" id="GO:0005886">
    <property type="term" value="C:plasma membrane"/>
    <property type="evidence" value="ECO:0007669"/>
    <property type="project" value="UniProtKB-SubCell"/>
</dbReference>
<dbReference type="HOGENOM" id="CLU_179751_0_0_2"/>
<evidence type="ECO:0000256" key="2">
    <source>
        <dbReference type="ARBA" id="ARBA00022475"/>
    </source>
</evidence>
<feature type="transmembrane region" description="Helical" evidence="6">
    <location>
        <begin position="61"/>
        <end position="84"/>
    </location>
</feature>
<accession>N0BNF3</accession>
<evidence type="ECO:0000256" key="6">
    <source>
        <dbReference type="SAM" id="Phobius"/>
    </source>
</evidence>
<keyword evidence="4 6" id="KW-1133">Transmembrane helix</keyword>
<organism evidence="8 9">
    <name type="scientific">Archaeoglobus sulfaticallidus PM70-1</name>
    <dbReference type="NCBI Taxonomy" id="387631"/>
    <lineage>
        <taxon>Archaea</taxon>
        <taxon>Methanobacteriati</taxon>
        <taxon>Methanobacteriota</taxon>
        <taxon>Archaeoglobi</taxon>
        <taxon>Archaeoglobales</taxon>
        <taxon>Archaeoglobaceae</taxon>
        <taxon>Archaeoglobus</taxon>
    </lineage>
</organism>
<evidence type="ECO:0000313" key="8">
    <source>
        <dbReference type="EMBL" id="AGK61845.1"/>
    </source>
</evidence>
<evidence type="ECO:0000256" key="5">
    <source>
        <dbReference type="ARBA" id="ARBA00023136"/>
    </source>
</evidence>
<evidence type="ECO:0000256" key="4">
    <source>
        <dbReference type="ARBA" id="ARBA00022989"/>
    </source>
</evidence>
<dbReference type="Proteomes" id="UP000013307">
    <property type="component" value="Chromosome"/>
</dbReference>
<dbReference type="Pfam" id="PF13190">
    <property type="entry name" value="PDGLE"/>
    <property type="match status" value="1"/>
</dbReference>
<dbReference type="RefSeq" id="WP_015591441.1">
    <property type="nucleotide sequence ID" value="NC_021169.1"/>
</dbReference>
<keyword evidence="3 6" id="KW-0812">Transmembrane</keyword>
<dbReference type="AlphaFoldDB" id="N0BNF3"/>
<dbReference type="STRING" id="387631.Asulf_01879"/>
<keyword evidence="5 6" id="KW-0472">Membrane</keyword>
<gene>
    <name evidence="8" type="ORF">Asulf_01879</name>
</gene>
<evidence type="ECO:0000256" key="1">
    <source>
        <dbReference type="ARBA" id="ARBA00004236"/>
    </source>
</evidence>
<evidence type="ECO:0000259" key="7">
    <source>
        <dbReference type="Pfam" id="PF13190"/>
    </source>
</evidence>
<dbReference type="GeneID" id="70316894"/>
<dbReference type="eggNOG" id="arCOG03159">
    <property type="taxonomic scope" value="Archaea"/>
</dbReference>
<dbReference type="EMBL" id="CP005290">
    <property type="protein sequence ID" value="AGK61845.1"/>
    <property type="molecule type" value="Genomic_DNA"/>
</dbReference>
<evidence type="ECO:0000313" key="9">
    <source>
        <dbReference type="Proteomes" id="UP000013307"/>
    </source>
</evidence>
<keyword evidence="2" id="KW-1003">Cell membrane</keyword>
<comment type="subcellular location">
    <subcellularLocation>
        <location evidence="1">Cell membrane</location>
    </subcellularLocation>
</comment>
<reference evidence="8 9" key="1">
    <citation type="journal article" date="2013" name="Genome Announc.">
        <title>Complete Genome Sequence of the Thermophilic and Facultatively Chemolithoautotrophic Sulfate Reducer Archaeoglobus sulfaticallidus Strain PM70-1T.</title>
        <authorList>
            <person name="Stokke R."/>
            <person name="Hocking W.P."/>
            <person name="Steinsbu B.O."/>
            <person name="Steen I.H."/>
        </authorList>
    </citation>
    <scope>NUCLEOTIDE SEQUENCE [LARGE SCALE GENOMIC DNA]</scope>
    <source>
        <strain evidence="8">PM70-1</strain>
    </source>
</reference>